<evidence type="ECO:0000256" key="1">
    <source>
        <dbReference type="SAM" id="MobiDB-lite"/>
    </source>
</evidence>
<sequence>MARASSSDRSARTASSRTARRAPSRSARKLHREQRHEKGHEQLHRHETRHGQIHREQLPRKVGTNNSTMTVGTTSFTTNGTDSYITTNVIPKGTISPGTTDTTNFILKLRTNNSIPHGMNNFITIGKHGPTKNI</sequence>
<feature type="compositionally biased region" description="Low complexity" evidence="1">
    <location>
        <begin position="66"/>
        <end position="81"/>
    </location>
</feature>
<feature type="compositionally biased region" description="Basic residues" evidence="1">
    <location>
        <begin position="18"/>
        <end position="33"/>
    </location>
</feature>
<name>A0ABN9UPM3_9DINO</name>
<keyword evidence="3" id="KW-1185">Reference proteome</keyword>
<comment type="caution">
    <text evidence="2">The sequence shown here is derived from an EMBL/GenBank/DDBJ whole genome shotgun (WGS) entry which is preliminary data.</text>
</comment>
<dbReference type="Proteomes" id="UP001189429">
    <property type="component" value="Unassembled WGS sequence"/>
</dbReference>
<evidence type="ECO:0000313" key="3">
    <source>
        <dbReference type="Proteomes" id="UP001189429"/>
    </source>
</evidence>
<reference evidence="2" key="1">
    <citation type="submission" date="2023-10" db="EMBL/GenBank/DDBJ databases">
        <authorList>
            <person name="Chen Y."/>
            <person name="Shah S."/>
            <person name="Dougan E. K."/>
            <person name="Thang M."/>
            <person name="Chan C."/>
        </authorList>
    </citation>
    <scope>NUCLEOTIDE SEQUENCE [LARGE SCALE GENOMIC DNA]</scope>
</reference>
<gene>
    <name evidence="2" type="ORF">PCOR1329_LOCUS49304</name>
</gene>
<feature type="region of interest" description="Disordered" evidence="1">
    <location>
        <begin position="1"/>
        <end position="86"/>
    </location>
</feature>
<protein>
    <submittedName>
        <fullName evidence="2">Uncharacterized protein</fullName>
    </submittedName>
</protein>
<evidence type="ECO:0000313" key="2">
    <source>
        <dbReference type="EMBL" id="CAK0860298.1"/>
    </source>
</evidence>
<accession>A0ABN9UPM3</accession>
<organism evidence="2 3">
    <name type="scientific">Prorocentrum cordatum</name>
    <dbReference type="NCBI Taxonomy" id="2364126"/>
    <lineage>
        <taxon>Eukaryota</taxon>
        <taxon>Sar</taxon>
        <taxon>Alveolata</taxon>
        <taxon>Dinophyceae</taxon>
        <taxon>Prorocentrales</taxon>
        <taxon>Prorocentraceae</taxon>
        <taxon>Prorocentrum</taxon>
    </lineage>
</organism>
<feature type="compositionally biased region" description="Low complexity" evidence="1">
    <location>
        <begin position="1"/>
        <end position="17"/>
    </location>
</feature>
<proteinExistence type="predicted"/>
<feature type="compositionally biased region" description="Basic and acidic residues" evidence="1">
    <location>
        <begin position="34"/>
        <end position="59"/>
    </location>
</feature>
<dbReference type="EMBL" id="CAUYUJ010015963">
    <property type="protein sequence ID" value="CAK0860298.1"/>
    <property type="molecule type" value="Genomic_DNA"/>
</dbReference>